<protein>
    <submittedName>
        <fullName evidence="2">Uncharacterized protein</fullName>
    </submittedName>
</protein>
<evidence type="ECO:0000313" key="2">
    <source>
        <dbReference type="EMBL" id="CUG04797.1"/>
    </source>
</evidence>
<evidence type="ECO:0000256" key="1">
    <source>
        <dbReference type="SAM" id="MobiDB-lite"/>
    </source>
</evidence>
<evidence type="ECO:0000313" key="3">
    <source>
        <dbReference type="Proteomes" id="UP000051952"/>
    </source>
</evidence>
<proteinExistence type="predicted"/>
<organism evidence="2 3">
    <name type="scientific">Bodo saltans</name>
    <name type="common">Flagellated protozoan</name>
    <dbReference type="NCBI Taxonomy" id="75058"/>
    <lineage>
        <taxon>Eukaryota</taxon>
        <taxon>Discoba</taxon>
        <taxon>Euglenozoa</taxon>
        <taxon>Kinetoplastea</taxon>
        <taxon>Metakinetoplastina</taxon>
        <taxon>Eubodonida</taxon>
        <taxon>Bodonidae</taxon>
        <taxon>Bodo</taxon>
    </lineage>
</organism>
<name>A0A0S4IZ85_BODSA</name>
<sequence length="165" mass="18337">MRSRNEKRAKKKRLSQAPPTPSILVPPTYTTTQCGKPNSFSFFFANISHHGGCAPCLWAPSCVLCVWGLRVSECAPTEVARWLSYAATLHRECLTFSLLFPPPRSFIPCGAFFFSPTQHGTATTTKKIIICHVSAHIDKLFKSLLLHCFGASSKITFEYIATKLI</sequence>
<keyword evidence="3" id="KW-1185">Reference proteome</keyword>
<accession>A0A0S4IZ85</accession>
<dbReference type="EMBL" id="CYKH01000526">
    <property type="protein sequence ID" value="CUG04797.1"/>
    <property type="molecule type" value="Genomic_DNA"/>
</dbReference>
<dbReference type="Proteomes" id="UP000051952">
    <property type="component" value="Unassembled WGS sequence"/>
</dbReference>
<dbReference type="AlphaFoldDB" id="A0A0S4IZ85"/>
<feature type="region of interest" description="Disordered" evidence="1">
    <location>
        <begin position="1"/>
        <end position="23"/>
    </location>
</feature>
<gene>
    <name evidence="2" type="ORF">BSAL_04720</name>
</gene>
<reference evidence="3" key="1">
    <citation type="submission" date="2015-09" db="EMBL/GenBank/DDBJ databases">
        <authorList>
            <consortium name="Pathogen Informatics"/>
        </authorList>
    </citation>
    <scope>NUCLEOTIDE SEQUENCE [LARGE SCALE GENOMIC DNA]</scope>
    <source>
        <strain evidence="3">Lake Konstanz</strain>
    </source>
</reference>
<dbReference type="VEuPathDB" id="TriTrypDB:BSAL_04720"/>